<proteinExistence type="predicted"/>
<evidence type="ECO:0000256" key="1">
    <source>
        <dbReference type="SAM" id="MobiDB-lite"/>
    </source>
</evidence>
<dbReference type="RefSeq" id="XP_035445017.1">
    <property type="nucleotide sequence ID" value="XM_035589124.2"/>
</dbReference>
<reference evidence="3" key="1">
    <citation type="submission" date="2025-08" db="UniProtKB">
        <authorList>
            <consortium name="RefSeq"/>
        </authorList>
    </citation>
    <scope>IDENTIFICATION</scope>
    <source>
        <tissue evidence="3">Whole larval tissue</tissue>
    </source>
</reference>
<evidence type="ECO:0000313" key="2">
    <source>
        <dbReference type="Proteomes" id="UP000829999"/>
    </source>
</evidence>
<gene>
    <name evidence="3" type="primary">LOC118272544</name>
</gene>
<dbReference type="AlphaFoldDB" id="A0A9R0EN09"/>
<organism evidence="2 3">
    <name type="scientific">Spodoptera frugiperda</name>
    <name type="common">Fall armyworm</name>
    <dbReference type="NCBI Taxonomy" id="7108"/>
    <lineage>
        <taxon>Eukaryota</taxon>
        <taxon>Metazoa</taxon>
        <taxon>Ecdysozoa</taxon>
        <taxon>Arthropoda</taxon>
        <taxon>Hexapoda</taxon>
        <taxon>Insecta</taxon>
        <taxon>Pterygota</taxon>
        <taxon>Neoptera</taxon>
        <taxon>Endopterygota</taxon>
        <taxon>Lepidoptera</taxon>
        <taxon>Glossata</taxon>
        <taxon>Ditrysia</taxon>
        <taxon>Noctuoidea</taxon>
        <taxon>Noctuidae</taxon>
        <taxon>Amphipyrinae</taxon>
        <taxon>Spodoptera</taxon>
    </lineage>
</organism>
<name>A0A9R0EN09_SPOFR</name>
<protein>
    <submittedName>
        <fullName evidence="3">Uncharacterized protein LOC118272544</fullName>
    </submittedName>
</protein>
<keyword evidence="2" id="KW-1185">Reference proteome</keyword>
<sequence length="253" mass="29284">MLIVYFITAISYIHHSQCVMLKRGKPVPQAETLDKLLTKFLGHSYSDNTIANIILGKPVGNADIDPTNENLDINVLDVYSVKKIISFAKQKHEEDTIATLTRRHNSFRRKAELVDEKPNNTYISDKAMDLLQHSIYKTQARMNITYPFRKKYHELPTYQISVLYGTATAVIAKMENLLAQMKAFKAKTHFIWYLIIYEKLLACNIDITNIVERSFILNYEYYVKKPTKDRPEANAHDNRGPPSDFDERDLQPP</sequence>
<feature type="region of interest" description="Disordered" evidence="1">
    <location>
        <begin position="228"/>
        <end position="253"/>
    </location>
</feature>
<dbReference type="Proteomes" id="UP000829999">
    <property type="component" value="Chromosome 4"/>
</dbReference>
<dbReference type="OrthoDB" id="6882231at2759"/>
<feature type="compositionally biased region" description="Basic and acidic residues" evidence="1">
    <location>
        <begin position="228"/>
        <end position="239"/>
    </location>
</feature>
<accession>A0A9R0EN09</accession>
<evidence type="ECO:0000313" key="3">
    <source>
        <dbReference type="RefSeq" id="XP_035445017.1"/>
    </source>
</evidence>
<dbReference type="GeneID" id="118272544"/>